<gene>
    <name evidence="1" type="ORF">G5B17_02000</name>
</gene>
<dbReference type="Proteomes" id="UP001644719">
    <property type="component" value="Unassembled WGS sequence"/>
</dbReference>
<dbReference type="EMBL" id="JAAITS010000004">
    <property type="protein sequence ID" value="NSG84236.1"/>
    <property type="molecule type" value="Genomic_DNA"/>
</dbReference>
<organism evidence="1 2">
    <name type="scientific">Blautia faecis</name>
    <dbReference type="NCBI Taxonomy" id="871665"/>
    <lineage>
        <taxon>Bacteria</taxon>
        <taxon>Bacillati</taxon>
        <taxon>Bacillota</taxon>
        <taxon>Clostridia</taxon>
        <taxon>Lachnospirales</taxon>
        <taxon>Lachnospiraceae</taxon>
        <taxon>Blautia</taxon>
    </lineage>
</organism>
<name>A0ABX2H4D4_9FIRM</name>
<accession>A0ABX2H4D4</accession>
<protein>
    <submittedName>
        <fullName evidence="1">Uncharacterized protein</fullName>
    </submittedName>
</protein>
<sequence length="58" mass="6664">MVEVLATINTTEKSVGRVCNYLTNRRVKHRVVSSGDNMQIKLLTTRSEIAEINKFLER</sequence>
<evidence type="ECO:0000313" key="1">
    <source>
        <dbReference type="EMBL" id="NSG84236.1"/>
    </source>
</evidence>
<evidence type="ECO:0000313" key="2">
    <source>
        <dbReference type="Proteomes" id="UP001644719"/>
    </source>
</evidence>
<proteinExistence type="predicted"/>
<keyword evidence="2" id="KW-1185">Reference proteome</keyword>
<dbReference type="RefSeq" id="WP_173769226.1">
    <property type="nucleotide sequence ID" value="NZ_JAAITS010000004.1"/>
</dbReference>
<reference evidence="1 2" key="1">
    <citation type="journal article" date="2020" name="Cell Host Microbe">
        <title>Functional and Genomic Variation between Human-Derived Isolates of Lachnospiraceae Reveals Inter- and Intra-Species Diversity.</title>
        <authorList>
            <person name="Sorbara M.T."/>
            <person name="Littmann E.R."/>
            <person name="Fontana E."/>
            <person name="Moody T.U."/>
            <person name="Kohout C.E."/>
            <person name="Gjonbalaj M."/>
            <person name="Eaton V."/>
            <person name="Seok R."/>
            <person name="Leiner I.M."/>
            <person name="Pamer E.G."/>
        </authorList>
    </citation>
    <scope>NUCLEOTIDE SEQUENCE [LARGE SCALE GENOMIC DNA]</scope>
    <source>
        <strain evidence="1 2">MSK.17.74</strain>
    </source>
</reference>
<comment type="caution">
    <text evidence="1">The sequence shown here is derived from an EMBL/GenBank/DDBJ whole genome shotgun (WGS) entry which is preliminary data.</text>
</comment>